<dbReference type="NCBIfam" id="TIGR01254">
    <property type="entry name" value="sfuA"/>
    <property type="match status" value="1"/>
</dbReference>
<name>A0A1G9VDP8_9EURY</name>
<accession>A0A1G9VDP8</accession>
<protein>
    <submittedName>
        <fullName evidence="2">Thiamine transport system substrate-binding protein</fullName>
    </submittedName>
</protein>
<dbReference type="InterPro" id="IPR005948">
    <property type="entry name" value="ThiB-like"/>
</dbReference>
<dbReference type="SUPFAM" id="SSF53850">
    <property type="entry name" value="Periplasmic binding protein-like II"/>
    <property type="match status" value="1"/>
</dbReference>
<proteinExistence type="predicted"/>
<dbReference type="EMBL" id="FNIA01000006">
    <property type="protein sequence ID" value="SDM70269.1"/>
    <property type="molecule type" value="Genomic_DNA"/>
</dbReference>
<dbReference type="GO" id="GO:0030975">
    <property type="term" value="F:thiamine binding"/>
    <property type="evidence" value="ECO:0007669"/>
    <property type="project" value="InterPro"/>
</dbReference>
<reference evidence="2 3" key="1">
    <citation type="submission" date="2016-10" db="EMBL/GenBank/DDBJ databases">
        <authorList>
            <person name="de Groot N.N."/>
        </authorList>
    </citation>
    <scope>NUCLEOTIDE SEQUENCE [LARGE SCALE GENOMIC DNA]</scope>
    <source>
        <strain evidence="3">EB21,IBRC-M 10013,KCTC 4048</strain>
    </source>
</reference>
<sequence length="360" mass="39607">MRRRAFLSGAGSAGALALAGCLTQGGGGGEPSGTLTVATYESFVDSPSSSPGGWIKQNFEAEYDDVTVEYVTPENGVTNYVQRKQQGAPVEADVYVGLNVDDLVTIDATLGDDTRLFRELDRDFVSNAEHLRPELEFGDPKSRVLPYDTGYISLVYDEEAVDEPATFDDLTSPAYEGTLLAQNAQSADSGQAFLLWTINEFGADGYLDYWRDLQANDVRILGSWWDAYSAYLESERPMVVSYSTDQVFANEDDLPMSRHRIGFLEDQGYANPEGMAVVEDSGNVDLATDFLNFMLRGETQAEIAVQNVQFPAVTDDQVDLDDSFAQYAHRPPEAVSFGYEELEGNLSGWVDEWARTIASN</sequence>
<dbReference type="PROSITE" id="PS51257">
    <property type="entry name" value="PROKAR_LIPOPROTEIN"/>
    <property type="match status" value="1"/>
</dbReference>
<dbReference type="Pfam" id="PF13343">
    <property type="entry name" value="SBP_bac_6"/>
    <property type="match status" value="1"/>
</dbReference>
<dbReference type="Gene3D" id="3.40.190.10">
    <property type="entry name" value="Periplasmic binding protein-like II"/>
    <property type="match status" value="2"/>
</dbReference>
<evidence type="ECO:0000313" key="3">
    <source>
        <dbReference type="Proteomes" id="UP000199370"/>
    </source>
</evidence>
<dbReference type="AlphaFoldDB" id="A0A1G9VDP8"/>
<organism evidence="2 3">
    <name type="scientific">Haloarchaeobius iranensis</name>
    <dbReference type="NCBI Taxonomy" id="996166"/>
    <lineage>
        <taxon>Archaea</taxon>
        <taxon>Methanobacteriati</taxon>
        <taxon>Methanobacteriota</taxon>
        <taxon>Stenosarchaea group</taxon>
        <taxon>Halobacteria</taxon>
        <taxon>Halobacteriales</taxon>
        <taxon>Halorubellaceae</taxon>
        <taxon>Haloarchaeobius</taxon>
    </lineage>
</organism>
<dbReference type="STRING" id="996166.SAMN05192554_10655"/>
<gene>
    <name evidence="2" type="ORF">SAMN05192554_10655</name>
</gene>
<dbReference type="Proteomes" id="UP000199370">
    <property type="component" value="Unassembled WGS sequence"/>
</dbReference>
<dbReference type="PANTHER" id="PTHR30006:SF2">
    <property type="entry name" value="ABC TRANSPORTER SUBSTRATE-BINDING PROTEIN"/>
    <property type="match status" value="1"/>
</dbReference>
<evidence type="ECO:0000256" key="1">
    <source>
        <dbReference type="ARBA" id="ARBA00022729"/>
    </source>
</evidence>
<dbReference type="OrthoDB" id="130870at2157"/>
<dbReference type="PANTHER" id="PTHR30006">
    <property type="entry name" value="THIAMINE-BINDING PERIPLASMIC PROTEIN-RELATED"/>
    <property type="match status" value="1"/>
</dbReference>
<dbReference type="GO" id="GO:0015888">
    <property type="term" value="P:thiamine transport"/>
    <property type="evidence" value="ECO:0007669"/>
    <property type="project" value="InterPro"/>
</dbReference>
<keyword evidence="3" id="KW-1185">Reference proteome</keyword>
<dbReference type="RefSeq" id="WP_089732260.1">
    <property type="nucleotide sequence ID" value="NZ_FNIA01000006.1"/>
</dbReference>
<keyword evidence="1" id="KW-0732">Signal</keyword>
<evidence type="ECO:0000313" key="2">
    <source>
        <dbReference type="EMBL" id="SDM70269.1"/>
    </source>
</evidence>